<sequence>MGSIANKFNLKNLARKYRNKRQNSLMTIITKPTERYHTTSKTNEPNRSVEKLSAIKLPLIKQINKRALDNSRSNMSLLSEEKSLFKFPCAVDSLSPISYIKHANRNNQDLLSQKSIGGFANSCFQATVDKNLRTSSKFRKNSKPLKNELQIPRSDSTKKHYLFTGMKSTQGKYKKKFYKKKLYDNLTSASSIPAPLNNKGDDAVSKVSRSEFLKKTSNISKMNNKTTIGSTHSAMTTEKAIVKKNYQKKTVKNKENFTPIESTEISHIQDEELSKLEEAASQKQDSDRCEVKKKDVSNLTLEEYLLNYGRPYRNNSMRKLDVGSTWRVVNEDPSESYVSVDDEFLNEIVDPQNSSVDPKREPSLDKPIFKQASSCERKGNIKLSVLSALKKPAANVRKQRSTTKVIDDFERKISSPLLQHTMSAFFNTSKIPPPPTGPKSIRMSSNASVLFPIREEGGIGKMSIHENILDEVDSSPCSSISSLNRLNATVESAKRKTNRLEIVAERRGTNINIQIHKSNRLQVDTDTPKTKKHNKSSERMLHE</sequence>
<reference evidence="2" key="1">
    <citation type="submission" date="2021-01" db="EMBL/GenBank/DDBJ databases">
        <authorList>
            <person name="Corre E."/>
            <person name="Pelletier E."/>
            <person name="Niang G."/>
            <person name="Scheremetjew M."/>
            <person name="Finn R."/>
            <person name="Kale V."/>
            <person name="Holt S."/>
            <person name="Cochrane G."/>
            <person name="Meng A."/>
            <person name="Brown T."/>
            <person name="Cohen L."/>
        </authorList>
    </citation>
    <scope>NUCLEOTIDE SEQUENCE</scope>
    <source>
        <strain evidence="2">FSP1.4</strain>
    </source>
</reference>
<evidence type="ECO:0000256" key="1">
    <source>
        <dbReference type="SAM" id="MobiDB-lite"/>
    </source>
</evidence>
<name>A0A7S3J1D6_9SPIT</name>
<feature type="region of interest" description="Disordered" evidence="1">
    <location>
        <begin position="518"/>
        <end position="543"/>
    </location>
</feature>
<evidence type="ECO:0000313" key="2">
    <source>
        <dbReference type="EMBL" id="CAE0343170.1"/>
    </source>
</evidence>
<accession>A0A7S3J1D6</accession>
<proteinExistence type="predicted"/>
<organism evidence="2">
    <name type="scientific">Euplotes harpa</name>
    <dbReference type="NCBI Taxonomy" id="151035"/>
    <lineage>
        <taxon>Eukaryota</taxon>
        <taxon>Sar</taxon>
        <taxon>Alveolata</taxon>
        <taxon>Ciliophora</taxon>
        <taxon>Intramacronucleata</taxon>
        <taxon>Spirotrichea</taxon>
        <taxon>Hypotrichia</taxon>
        <taxon>Euplotida</taxon>
        <taxon>Euplotidae</taxon>
        <taxon>Euplotes</taxon>
    </lineage>
</organism>
<dbReference type="EMBL" id="HBII01004546">
    <property type="protein sequence ID" value="CAE0343170.1"/>
    <property type="molecule type" value="Transcribed_RNA"/>
</dbReference>
<protein>
    <submittedName>
        <fullName evidence="2">Uncharacterized protein</fullName>
    </submittedName>
</protein>
<gene>
    <name evidence="2" type="ORF">EHAR0213_LOCUS2077</name>
</gene>
<dbReference type="AlphaFoldDB" id="A0A7S3J1D6"/>